<evidence type="ECO:0000256" key="2">
    <source>
        <dbReference type="ARBA" id="ARBA00022723"/>
    </source>
</evidence>
<reference evidence="8" key="1">
    <citation type="submission" date="2020-04" db="EMBL/GenBank/DDBJ databases">
        <title>Analysis of mating type loci in Filobasidium floriforme.</title>
        <authorList>
            <person name="Nowrousian M."/>
        </authorList>
    </citation>
    <scope>NUCLEOTIDE SEQUENCE</scope>
    <source>
        <strain evidence="8">CBS 6242</strain>
    </source>
</reference>
<dbReference type="InterPro" id="IPR007219">
    <property type="entry name" value="XnlR_reg_dom"/>
</dbReference>
<feature type="domain" description="Zn(2)-C6 fungal-type" evidence="7">
    <location>
        <begin position="56"/>
        <end position="86"/>
    </location>
</feature>
<dbReference type="GO" id="GO:0006351">
    <property type="term" value="P:DNA-templated transcription"/>
    <property type="evidence" value="ECO:0007669"/>
    <property type="project" value="InterPro"/>
</dbReference>
<sequence>MTDSIVRGHVNMGGSSASPSTSAHGRRMDQDISPANRAEASDSSKTETKRRRVSTGCLTCRRRKVKCDETHPVCSQCQRLAVECIWKDTQQYSNKSIRSCRRACDQCRISKAACSFHDPICTTCERKGIDCTWKLAEKGSTPPPASAPAAGDELARIEPIAPDRPILHDGNVKKLVSIYFFRVYNVSWHGFLHRAAFIQRLHRGQVPRHLLTSVCLASAIVLGLDAEDCKTRLADCHRQISEAIISPTLDLLCTILNIIYCEMAVGRRSALWMLSGMANRVAMAHSLHLPGDDSMPGGETRRRLMWACYCIDIMVTGKQTELASFALDRIAIQLPLDERSFMLRFKATTRIFRLPWQPPSEAERGREGMPAQGVMLFALSHSVLKYLAVAQWEQPDLPGSQFQSCQMDLLAWRDSLNAALECTEENVFTRIEMGQSTAFYALHLRYNWAMATLCTSALQRPSELLNVDWHRQIMAVCQESWLSIADVGDTLLSADPDFVPEDPTRKSCFDSEYTMSMSTHVCKQQFWSY</sequence>
<dbReference type="GO" id="GO:0005634">
    <property type="term" value="C:nucleus"/>
    <property type="evidence" value="ECO:0007669"/>
    <property type="project" value="UniProtKB-SubCell"/>
</dbReference>
<comment type="subcellular location">
    <subcellularLocation>
        <location evidence="1">Nucleus</location>
    </subcellularLocation>
</comment>
<dbReference type="SMART" id="SM00906">
    <property type="entry name" value="Fungal_trans"/>
    <property type="match status" value="1"/>
</dbReference>
<dbReference type="Pfam" id="PF00172">
    <property type="entry name" value="Zn_clus"/>
    <property type="match status" value="2"/>
</dbReference>
<dbReference type="GO" id="GO:0003677">
    <property type="term" value="F:DNA binding"/>
    <property type="evidence" value="ECO:0007669"/>
    <property type="project" value="InterPro"/>
</dbReference>
<dbReference type="EMBL" id="JABELV010000085">
    <property type="protein sequence ID" value="KAG7531690.1"/>
    <property type="molecule type" value="Genomic_DNA"/>
</dbReference>
<evidence type="ECO:0000313" key="8">
    <source>
        <dbReference type="EMBL" id="KAG7531690.1"/>
    </source>
</evidence>
<keyword evidence="5" id="KW-0539">Nucleus</keyword>
<keyword evidence="9" id="KW-1185">Reference proteome</keyword>
<comment type="caution">
    <text evidence="8">The sequence shown here is derived from an EMBL/GenBank/DDBJ whole genome shotgun (WGS) entry which is preliminary data.</text>
</comment>
<dbReference type="InterPro" id="IPR050815">
    <property type="entry name" value="TF_fung"/>
</dbReference>
<evidence type="ECO:0000313" key="9">
    <source>
        <dbReference type="Proteomes" id="UP000812966"/>
    </source>
</evidence>
<evidence type="ECO:0000256" key="4">
    <source>
        <dbReference type="ARBA" id="ARBA00023163"/>
    </source>
</evidence>
<proteinExistence type="predicted"/>
<accession>A0A8K0NMK6</accession>
<dbReference type="CDD" id="cd12148">
    <property type="entry name" value="fungal_TF_MHR"/>
    <property type="match status" value="1"/>
</dbReference>
<evidence type="ECO:0000256" key="5">
    <source>
        <dbReference type="ARBA" id="ARBA00023242"/>
    </source>
</evidence>
<dbReference type="GO" id="GO:0000981">
    <property type="term" value="F:DNA-binding transcription factor activity, RNA polymerase II-specific"/>
    <property type="evidence" value="ECO:0007669"/>
    <property type="project" value="InterPro"/>
</dbReference>
<dbReference type="PANTHER" id="PTHR47338:SF7">
    <property type="entry name" value="ZN(II)2CYS6 TRANSCRIPTION FACTOR (EUROFUNG)"/>
    <property type="match status" value="1"/>
</dbReference>
<dbReference type="SUPFAM" id="SSF57701">
    <property type="entry name" value="Zn2/Cys6 DNA-binding domain"/>
    <property type="match status" value="2"/>
</dbReference>
<keyword evidence="2" id="KW-0479">Metal-binding</keyword>
<protein>
    <recommendedName>
        <fullName evidence="7">Zn(2)-C6 fungal-type domain-containing protein</fullName>
    </recommendedName>
</protein>
<evidence type="ECO:0000256" key="6">
    <source>
        <dbReference type="SAM" id="MobiDB-lite"/>
    </source>
</evidence>
<dbReference type="PROSITE" id="PS00463">
    <property type="entry name" value="ZN2_CY6_FUNGAL_1"/>
    <property type="match status" value="2"/>
</dbReference>
<dbReference type="Pfam" id="PF04082">
    <property type="entry name" value="Fungal_trans"/>
    <property type="match status" value="1"/>
</dbReference>
<dbReference type="Proteomes" id="UP000812966">
    <property type="component" value="Unassembled WGS sequence"/>
</dbReference>
<dbReference type="InterPro" id="IPR001138">
    <property type="entry name" value="Zn2Cys6_DnaBD"/>
</dbReference>
<evidence type="ECO:0000256" key="3">
    <source>
        <dbReference type="ARBA" id="ARBA00023015"/>
    </source>
</evidence>
<dbReference type="Gene3D" id="4.10.240.10">
    <property type="entry name" value="Zn(2)-C6 fungal-type DNA-binding domain"/>
    <property type="match status" value="2"/>
</dbReference>
<dbReference type="PANTHER" id="PTHR47338">
    <property type="entry name" value="ZN(II)2CYS6 TRANSCRIPTION FACTOR (EUROFUNG)-RELATED"/>
    <property type="match status" value="1"/>
</dbReference>
<dbReference type="PROSITE" id="PS50048">
    <property type="entry name" value="ZN2_CY6_FUNGAL_2"/>
    <property type="match status" value="2"/>
</dbReference>
<keyword evidence="4" id="KW-0804">Transcription</keyword>
<dbReference type="AlphaFoldDB" id="A0A8K0NMK6"/>
<keyword evidence="3" id="KW-0805">Transcription regulation</keyword>
<organism evidence="8 9">
    <name type="scientific">Filobasidium floriforme</name>
    <dbReference type="NCBI Taxonomy" id="5210"/>
    <lineage>
        <taxon>Eukaryota</taxon>
        <taxon>Fungi</taxon>
        <taxon>Dikarya</taxon>
        <taxon>Basidiomycota</taxon>
        <taxon>Agaricomycotina</taxon>
        <taxon>Tremellomycetes</taxon>
        <taxon>Filobasidiales</taxon>
        <taxon>Filobasidiaceae</taxon>
        <taxon>Filobasidium</taxon>
    </lineage>
</organism>
<feature type="compositionally biased region" description="Polar residues" evidence="6">
    <location>
        <begin position="13"/>
        <end position="23"/>
    </location>
</feature>
<feature type="domain" description="Zn(2)-C6 fungal-type" evidence="7">
    <location>
        <begin position="103"/>
        <end position="133"/>
    </location>
</feature>
<evidence type="ECO:0000259" key="7">
    <source>
        <dbReference type="PROSITE" id="PS50048"/>
    </source>
</evidence>
<name>A0A8K0NMK6_9TREE</name>
<dbReference type="InterPro" id="IPR036864">
    <property type="entry name" value="Zn2-C6_fun-type_DNA-bd_sf"/>
</dbReference>
<gene>
    <name evidence="8" type="ORF">FFLO_04200</name>
</gene>
<feature type="region of interest" description="Disordered" evidence="6">
    <location>
        <begin position="1"/>
        <end position="47"/>
    </location>
</feature>
<dbReference type="CDD" id="cd00067">
    <property type="entry name" value="GAL4"/>
    <property type="match status" value="2"/>
</dbReference>
<evidence type="ECO:0000256" key="1">
    <source>
        <dbReference type="ARBA" id="ARBA00004123"/>
    </source>
</evidence>
<dbReference type="GO" id="GO:0008270">
    <property type="term" value="F:zinc ion binding"/>
    <property type="evidence" value="ECO:0007669"/>
    <property type="project" value="InterPro"/>
</dbReference>
<dbReference type="SMART" id="SM00066">
    <property type="entry name" value="GAL4"/>
    <property type="match status" value="2"/>
</dbReference>